<reference evidence="8" key="1">
    <citation type="submission" date="2025-08" db="UniProtKB">
        <authorList>
            <consortium name="RefSeq"/>
        </authorList>
    </citation>
    <scope>IDENTIFICATION</scope>
    <source>
        <tissue evidence="8">Sperm</tissue>
    </source>
</reference>
<dbReference type="GO" id="GO:0003682">
    <property type="term" value="F:chromatin binding"/>
    <property type="evidence" value="ECO:0007669"/>
    <property type="project" value="TreeGrafter"/>
</dbReference>
<dbReference type="InterPro" id="IPR009057">
    <property type="entry name" value="Homeodomain-like_sf"/>
</dbReference>
<evidence type="ECO:0000256" key="3">
    <source>
        <dbReference type="ARBA" id="ARBA00022833"/>
    </source>
</evidence>
<evidence type="ECO:0000259" key="6">
    <source>
        <dbReference type="PROSITE" id="PS50135"/>
    </source>
</evidence>
<dbReference type="Gene3D" id="1.10.10.60">
    <property type="entry name" value="Homeodomain-like"/>
    <property type="match status" value="1"/>
</dbReference>
<evidence type="ECO:0000256" key="1">
    <source>
        <dbReference type="ARBA" id="ARBA00022723"/>
    </source>
</evidence>
<dbReference type="Pfam" id="PF22941">
    <property type="entry name" value="TADA2A-like_3rd"/>
    <property type="match status" value="1"/>
</dbReference>
<dbReference type="GO" id="GO:0070461">
    <property type="term" value="C:SAGA-type complex"/>
    <property type="evidence" value="ECO:0007669"/>
    <property type="project" value="UniProtKB-ARBA"/>
</dbReference>
<dbReference type="Gene3D" id="3.30.60.90">
    <property type="match status" value="1"/>
</dbReference>
<proteinExistence type="predicted"/>
<dbReference type="GO" id="GO:0003713">
    <property type="term" value="F:transcription coactivator activity"/>
    <property type="evidence" value="ECO:0007669"/>
    <property type="project" value="TreeGrafter"/>
</dbReference>
<dbReference type="InterPro" id="IPR036388">
    <property type="entry name" value="WH-like_DNA-bd_sf"/>
</dbReference>
<keyword evidence="7" id="KW-1185">Reference proteome</keyword>
<keyword evidence="3" id="KW-0862">Zinc</keyword>
<feature type="compositionally biased region" description="Low complexity" evidence="5">
    <location>
        <begin position="518"/>
        <end position="540"/>
    </location>
</feature>
<dbReference type="AlphaFoldDB" id="A0AAJ7TAU9"/>
<dbReference type="PROSITE" id="PS01357">
    <property type="entry name" value="ZF_ZZ_1"/>
    <property type="match status" value="1"/>
</dbReference>
<dbReference type="PANTHER" id="PTHR12374:SF63">
    <property type="entry name" value="TRANSCRIPTIONAL ADAPTER 2-BETA"/>
    <property type="match status" value="1"/>
</dbReference>
<evidence type="ECO:0000313" key="7">
    <source>
        <dbReference type="Proteomes" id="UP001318040"/>
    </source>
</evidence>
<dbReference type="InterPro" id="IPR041983">
    <property type="entry name" value="ADA2-like_ZZ"/>
</dbReference>
<evidence type="ECO:0000313" key="8">
    <source>
        <dbReference type="RefSeq" id="XP_032814019.1"/>
    </source>
</evidence>
<feature type="compositionally biased region" description="Gly residues" evidence="5">
    <location>
        <begin position="121"/>
        <end position="151"/>
    </location>
</feature>
<feature type="domain" description="ZZ-type" evidence="6">
    <location>
        <begin position="7"/>
        <end position="62"/>
    </location>
</feature>
<dbReference type="Pfam" id="PF00249">
    <property type="entry name" value="Myb_DNA-binding"/>
    <property type="match status" value="1"/>
</dbReference>
<feature type="region of interest" description="Disordered" evidence="5">
    <location>
        <begin position="182"/>
        <end position="214"/>
    </location>
</feature>
<dbReference type="PROSITE" id="PS50135">
    <property type="entry name" value="ZF_ZZ_2"/>
    <property type="match status" value="1"/>
</dbReference>
<protein>
    <submittedName>
        <fullName evidence="8">Transcriptional adapter 2-beta-like</fullName>
    </submittedName>
</protein>
<dbReference type="InterPro" id="IPR055141">
    <property type="entry name" value="TADA2A_B-like_dom"/>
</dbReference>
<keyword evidence="2 4" id="KW-0863">Zinc-finger</keyword>
<feature type="region of interest" description="Disordered" evidence="5">
    <location>
        <begin position="432"/>
        <end position="468"/>
    </location>
</feature>
<dbReference type="GO" id="GO:0005634">
    <property type="term" value="C:nucleus"/>
    <property type="evidence" value="ECO:0007669"/>
    <property type="project" value="TreeGrafter"/>
</dbReference>
<dbReference type="Gene3D" id="1.10.10.10">
    <property type="entry name" value="Winged helix-like DNA-binding domain superfamily/Winged helix DNA-binding domain"/>
    <property type="match status" value="1"/>
</dbReference>
<gene>
    <name evidence="8" type="primary">LOC116944487</name>
</gene>
<accession>A0AAJ7TAU9</accession>
<dbReference type="Proteomes" id="UP001318040">
    <property type="component" value="Chromosome 21"/>
</dbReference>
<name>A0AAJ7TAU9_PETMA</name>
<dbReference type="CDD" id="cd02335">
    <property type="entry name" value="ZZ_ADA2"/>
    <property type="match status" value="1"/>
</dbReference>
<feature type="region of interest" description="Disordered" evidence="5">
    <location>
        <begin position="121"/>
        <end position="155"/>
    </location>
</feature>
<evidence type="ECO:0000256" key="5">
    <source>
        <dbReference type="SAM" id="MobiDB-lite"/>
    </source>
</evidence>
<dbReference type="PANTHER" id="PTHR12374">
    <property type="entry name" value="TRANSCRIPTIONAL ADAPTOR 2 ADA2 -RELATED"/>
    <property type="match status" value="1"/>
</dbReference>
<feature type="region of interest" description="Disordered" evidence="5">
    <location>
        <begin position="334"/>
        <end position="366"/>
    </location>
</feature>
<evidence type="ECO:0000256" key="2">
    <source>
        <dbReference type="ARBA" id="ARBA00022771"/>
    </source>
</evidence>
<dbReference type="InterPro" id="IPR000433">
    <property type="entry name" value="Znf_ZZ"/>
</dbReference>
<dbReference type="Pfam" id="PF25299">
    <property type="entry name" value="ZZ_ADA2"/>
    <property type="match status" value="1"/>
</dbReference>
<organism evidence="7 8">
    <name type="scientific">Petromyzon marinus</name>
    <name type="common">Sea lamprey</name>
    <dbReference type="NCBI Taxonomy" id="7757"/>
    <lineage>
        <taxon>Eukaryota</taxon>
        <taxon>Metazoa</taxon>
        <taxon>Chordata</taxon>
        <taxon>Craniata</taxon>
        <taxon>Vertebrata</taxon>
        <taxon>Cyclostomata</taxon>
        <taxon>Hyperoartia</taxon>
        <taxon>Petromyzontiformes</taxon>
        <taxon>Petromyzontidae</taxon>
        <taxon>Petromyzon</taxon>
    </lineage>
</organism>
<dbReference type="SMART" id="SM00291">
    <property type="entry name" value="ZnF_ZZ"/>
    <property type="match status" value="1"/>
</dbReference>
<dbReference type="InterPro" id="IPR001005">
    <property type="entry name" value="SANT/Myb"/>
</dbReference>
<dbReference type="InterPro" id="IPR043145">
    <property type="entry name" value="Znf_ZZ_sf"/>
</dbReference>
<dbReference type="GO" id="GO:0006338">
    <property type="term" value="P:chromatin remodeling"/>
    <property type="evidence" value="ECO:0007669"/>
    <property type="project" value="TreeGrafter"/>
</dbReference>
<feature type="compositionally biased region" description="Low complexity" evidence="5">
    <location>
        <begin position="435"/>
        <end position="446"/>
    </location>
</feature>
<dbReference type="SUPFAM" id="SSF57850">
    <property type="entry name" value="RING/U-box"/>
    <property type="match status" value="1"/>
</dbReference>
<sequence>MADAMAPKRKYCVNCLADATAVRVRCADCPDIELCLECFASGAELGTHRRGHAFRLEDAGTFPLFDDPGAPGPRAPPWSCLEEQQLLEAVEQHGLGNWADVGAHVNAAWCSAMGGPAGTGGGGGPGPGVGGGGGSGGGGAPTGATSGGGPGARSSADVARHFMAAYVYGSVGRACVPEVIPNRVTDHTAPEPPVDRGGGGSSSPPPPPVPPISAEEQQTLGYMPLRDDFEMEFLPHAETPVSELPSFEPDEVALVTEAARSSSSSSSAAALDHHDGAQLLELELKMAVVCAYVRALHQRELRKAAAREYGLVQAFFGRPCALQAAYAATSAQGAGASPTTAASSGGTQAAAAAASQPQEPPAKRKMAKEEKELLHKLRPLCRLVPAREFVELLEGARRERCLRERVRELQRARARSGVRRLDDFAALRRNKRRFGQAQQQQQQQQGAGSGAGGHNGRERADAAATDTEAEDACGYARALSERESALCSSMNLSPARYVTAKTIALLQSSTHRHARRLQQQAQQQVLGQQQQQQGKGRSQGAVPLGQGALPMLLEKAVRKKLMGFLGRSGWVGGGAGGREVL</sequence>
<keyword evidence="1" id="KW-0479">Metal-binding</keyword>
<feature type="region of interest" description="Disordered" evidence="5">
    <location>
        <begin position="509"/>
        <end position="543"/>
    </location>
</feature>
<dbReference type="RefSeq" id="XP_032814019.1">
    <property type="nucleotide sequence ID" value="XM_032958128.1"/>
</dbReference>
<dbReference type="SUPFAM" id="SSF46689">
    <property type="entry name" value="Homeodomain-like"/>
    <property type="match status" value="1"/>
</dbReference>
<dbReference type="KEGG" id="pmrn:116944487"/>
<dbReference type="GO" id="GO:0006357">
    <property type="term" value="P:regulation of transcription by RNA polymerase II"/>
    <property type="evidence" value="ECO:0007669"/>
    <property type="project" value="TreeGrafter"/>
</dbReference>
<feature type="compositionally biased region" description="Low complexity" evidence="5">
    <location>
        <begin position="334"/>
        <end position="357"/>
    </location>
</feature>
<dbReference type="GeneID" id="116944487"/>
<evidence type="ECO:0000256" key="4">
    <source>
        <dbReference type="PROSITE-ProRule" id="PRU00228"/>
    </source>
</evidence>
<dbReference type="GO" id="GO:0008270">
    <property type="term" value="F:zinc ion binding"/>
    <property type="evidence" value="ECO:0007669"/>
    <property type="project" value="UniProtKB-KW"/>
</dbReference>